<evidence type="ECO:0000313" key="3">
    <source>
        <dbReference type="Proteomes" id="UP000033558"/>
    </source>
</evidence>
<geneLocation type="plasmid" evidence="2">
    <name>pBin4p1</name>
</geneLocation>
<evidence type="ECO:0000256" key="1">
    <source>
        <dbReference type="SAM" id="Phobius"/>
    </source>
</evidence>
<keyword evidence="3" id="KW-1185">Reference proteome</keyword>
<sequence>MNNTLLKLIIIITSGITLATAFIYKSEMDYHNNLVAEQNTSLNELKKQKRRYKTKQLKVQYQVKSAIKQSKNPNIKYIDNNNSDISRIARISKKFFYIYYTWDNQKQYARRTALVSDICSPRIISNKNLFDNGKDSLGGSYIDSLSLHCRFKEQKVSILDFSPLENHINALILVTFQSWRSSKVQESDSSKGQRIFKVTYDKKQNTITQISPIMRVNMD</sequence>
<gene>
    <name evidence="2" type="ORF">JG30_12550</name>
</gene>
<keyword evidence="1" id="KW-1133">Transmembrane helix</keyword>
<name>A0A0F4LMF1_9LACO</name>
<dbReference type="PATRIC" id="fig|1218492.5.peg.50"/>
<comment type="caution">
    <text evidence="2">The sequence shown here is derived from an EMBL/GenBank/DDBJ whole genome shotgun (WGS) entry which is preliminary data.</text>
</comment>
<proteinExistence type="predicted"/>
<dbReference type="RefSeq" id="WP_046318074.1">
    <property type="nucleotide sequence ID" value="NZ_JBHSZT010000002.1"/>
</dbReference>
<dbReference type="EMBL" id="JXJQ01000022">
    <property type="protein sequence ID" value="KJY59483.1"/>
    <property type="molecule type" value="Genomic_DNA"/>
</dbReference>
<dbReference type="AlphaFoldDB" id="A0A0F4LMF1"/>
<reference evidence="2 3" key="1">
    <citation type="submission" date="2015-01" db="EMBL/GenBank/DDBJ databases">
        <title>Comparative genomics of the lactic acid bacteria isolated from the honey bee gut.</title>
        <authorList>
            <person name="Ellegaard K.M."/>
            <person name="Tamarit D."/>
            <person name="Javelind E."/>
            <person name="Olofsson T."/>
            <person name="Andersson S.G."/>
            <person name="Vasquez A."/>
        </authorList>
    </citation>
    <scope>NUCLEOTIDE SEQUENCE [LARGE SCALE GENOMIC DNA]</scope>
    <source>
        <strain evidence="2 3">Bin4</strain>
        <plasmid evidence="2">pBin4p1</plasmid>
    </source>
</reference>
<keyword evidence="2" id="KW-0614">Plasmid</keyword>
<protein>
    <submittedName>
        <fullName evidence="2">Uncharacterized protein</fullName>
    </submittedName>
</protein>
<organism evidence="2 3">
    <name type="scientific">Bombilactobacillus mellifer</name>
    <dbReference type="NCBI Taxonomy" id="1218492"/>
    <lineage>
        <taxon>Bacteria</taxon>
        <taxon>Bacillati</taxon>
        <taxon>Bacillota</taxon>
        <taxon>Bacilli</taxon>
        <taxon>Lactobacillales</taxon>
        <taxon>Lactobacillaceae</taxon>
        <taxon>Bombilactobacillus</taxon>
    </lineage>
</organism>
<keyword evidence="1" id="KW-0472">Membrane</keyword>
<dbReference type="Proteomes" id="UP000033558">
    <property type="component" value="Plasmid pBin4p1"/>
</dbReference>
<dbReference type="HOGENOM" id="CLU_1319285_0_0_9"/>
<accession>A0A0F4LMF1</accession>
<feature type="transmembrane region" description="Helical" evidence="1">
    <location>
        <begin position="6"/>
        <end position="24"/>
    </location>
</feature>
<keyword evidence="1" id="KW-0812">Transmembrane</keyword>
<dbReference type="OrthoDB" id="2143384at2"/>
<evidence type="ECO:0000313" key="2">
    <source>
        <dbReference type="EMBL" id="KJY59483.1"/>
    </source>
</evidence>